<keyword evidence="1" id="KW-0863">Zinc-finger</keyword>
<comment type="caution">
    <text evidence="4">The sequence shown here is derived from an EMBL/GenBank/DDBJ whole genome shotgun (WGS) entry which is preliminary data.</text>
</comment>
<evidence type="ECO:0000313" key="5">
    <source>
        <dbReference type="Proteomes" id="UP000094569"/>
    </source>
</evidence>
<keyword evidence="1" id="KW-0479">Metal-binding</keyword>
<organism evidence="4 5">
    <name type="scientific">Aspergillus cristatus</name>
    <name type="common">Chinese Fuzhuan brick tea-fermentation fungus</name>
    <name type="synonym">Eurotium cristatum</name>
    <dbReference type="NCBI Taxonomy" id="573508"/>
    <lineage>
        <taxon>Eukaryota</taxon>
        <taxon>Fungi</taxon>
        <taxon>Dikarya</taxon>
        <taxon>Ascomycota</taxon>
        <taxon>Pezizomycotina</taxon>
        <taxon>Eurotiomycetes</taxon>
        <taxon>Eurotiomycetidae</taxon>
        <taxon>Eurotiales</taxon>
        <taxon>Aspergillaceae</taxon>
        <taxon>Aspergillus</taxon>
        <taxon>Aspergillus subgen. Aspergillus</taxon>
    </lineage>
</organism>
<reference evidence="4 5" key="1">
    <citation type="journal article" date="2016" name="BMC Genomics">
        <title>Comparative genomic and transcriptomic analyses of the Fuzhuan brick tea-fermentation fungus Aspergillus cristatus.</title>
        <authorList>
            <person name="Ge Y."/>
            <person name="Wang Y."/>
            <person name="Liu Y."/>
            <person name="Tan Y."/>
            <person name="Ren X."/>
            <person name="Zhang X."/>
            <person name="Hyde K.D."/>
            <person name="Liu Y."/>
            <person name="Liu Z."/>
        </authorList>
    </citation>
    <scope>NUCLEOTIDE SEQUENCE [LARGE SCALE GENOMIC DNA]</scope>
    <source>
        <strain evidence="4 5">GZAAS20.1005</strain>
    </source>
</reference>
<evidence type="ECO:0000256" key="2">
    <source>
        <dbReference type="SAM" id="MobiDB-lite"/>
    </source>
</evidence>
<sequence>MNKQTEPAKMAQNATEQTQSQCLTLDMKEQGQKIITHNEFLAQCCEHPDKLFNYVANTFNKQDEYKTAYAEAQLCSHGSTVESTKPSGKSEKVPDPPLLTDGKEPKFKDWMIEMKGKFMANADHFDNDQMKRVYLVSCTGDATDPYTSVEQMFKTLTTAFQNPHCCMEADAELQTMYMHPGDKFPEFLAKQLTDKVKELSLPYIGDDKTFDEFTAYVGTVVQSLNANAQETKHCNLSQNSCNNPNVNHLKASNSSGSTQLDNNTQQELMSQGKCFHCKEAGHMFQDCPCQKKNSNTIQLCKIEAVPEASNNNLGKEDA</sequence>
<keyword evidence="5" id="KW-1185">Reference proteome</keyword>
<dbReference type="PROSITE" id="PS50158">
    <property type="entry name" value="ZF_CCHC"/>
    <property type="match status" value="1"/>
</dbReference>
<protein>
    <recommendedName>
        <fullName evidence="3">CCHC-type domain-containing protein</fullName>
    </recommendedName>
</protein>
<evidence type="ECO:0000259" key="3">
    <source>
        <dbReference type="PROSITE" id="PS50158"/>
    </source>
</evidence>
<dbReference type="InterPro" id="IPR036875">
    <property type="entry name" value="Znf_CCHC_sf"/>
</dbReference>
<feature type="domain" description="CCHC-type" evidence="3">
    <location>
        <begin position="273"/>
        <end position="288"/>
    </location>
</feature>
<dbReference type="GO" id="GO:0003676">
    <property type="term" value="F:nucleic acid binding"/>
    <property type="evidence" value="ECO:0007669"/>
    <property type="project" value="InterPro"/>
</dbReference>
<dbReference type="Gene3D" id="4.10.60.10">
    <property type="entry name" value="Zinc finger, CCHC-type"/>
    <property type="match status" value="1"/>
</dbReference>
<dbReference type="Proteomes" id="UP000094569">
    <property type="component" value="Unassembled WGS sequence"/>
</dbReference>
<dbReference type="OrthoDB" id="4486039at2759"/>
<evidence type="ECO:0000313" key="4">
    <source>
        <dbReference type="EMBL" id="ODM21116.1"/>
    </source>
</evidence>
<accession>A0A1E3BL51</accession>
<dbReference type="VEuPathDB" id="FungiDB:SI65_04169"/>
<name>A0A1E3BL51_ASPCR</name>
<dbReference type="SUPFAM" id="SSF57756">
    <property type="entry name" value="Retrovirus zinc finger-like domains"/>
    <property type="match status" value="1"/>
</dbReference>
<dbReference type="GO" id="GO:0008270">
    <property type="term" value="F:zinc ion binding"/>
    <property type="evidence" value="ECO:0007669"/>
    <property type="project" value="UniProtKB-KW"/>
</dbReference>
<gene>
    <name evidence="4" type="ORF">SI65_04169</name>
</gene>
<dbReference type="STRING" id="573508.A0A1E3BL51"/>
<proteinExistence type="predicted"/>
<dbReference type="EMBL" id="JXNT01000003">
    <property type="protein sequence ID" value="ODM21116.1"/>
    <property type="molecule type" value="Genomic_DNA"/>
</dbReference>
<keyword evidence="1" id="KW-0862">Zinc</keyword>
<evidence type="ECO:0000256" key="1">
    <source>
        <dbReference type="PROSITE-ProRule" id="PRU00047"/>
    </source>
</evidence>
<dbReference type="AlphaFoldDB" id="A0A1E3BL51"/>
<feature type="region of interest" description="Disordered" evidence="2">
    <location>
        <begin position="79"/>
        <end position="104"/>
    </location>
</feature>
<dbReference type="InterPro" id="IPR001878">
    <property type="entry name" value="Znf_CCHC"/>
</dbReference>